<dbReference type="Proteomes" id="UP001519289">
    <property type="component" value="Unassembled WGS sequence"/>
</dbReference>
<feature type="domain" description="Cupin type-2" evidence="1">
    <location>
        <begin position="34"/>
        <end position="100"/>
    </location>
</feature>
<sequence>MEPRIFRCLDPKPAGSPPLLREELSRGASYDVNLVRIDAGVQKPAHPYEAGDSFMLVLAGLLHLVVDGEVYDLNPGDLAWIPKGAVRGFTAGPEGATMVAVHLRD</sequence>
<dbReference type="EMBL" id="JAGGLG010000018">
    <property type="protein sequence ID" value="MBP2018823.1"/>
    <property type="molecule type" value="Genomic_DNA"/>
</dbReference>
<accession>A0ABS4JTH0</accession>
<gene>
    <name evidence="2" type="ORF">J2Z79_002238</name>
</gene>
<dbReference type="InterPro" id="IPR013096">
    <property type="entry name" value="Cupin_2"/>
</dbReference>
<dbReference type="SUPFAM" id="SSF51182">
    <property type="entry name" value="RmlC-like cupins"/>
    <property type="match status" value="1"/>
</dbReference>
<dbReference type="Gene3D" id="2.60.120.10">
    <property type="entry name" value="Jelly Rolls"/>
    <property type="match status" value="1"/>
</dbReference>
<dbReference type="RefSeq" id="WP_209466948.1">
    <property type="nucleotide sequence ID" value="NZ_JAGGLG010000018.1"/>
</dbReference>
<evidence type="ECO:0000313" key="3">
    <source>
        <dbReference type="Proteomes" id="UP001519289"/>
    </source>
</evidence>
<protein>
    <submittedName>
        <fullName evidence="2">Quercetin dioxygenase-like cupin family protein</fullName>
    </submittedName>
</protein>
<reference evidence="2 3" key="1">
    <citation type="submission" date="2021-03" db="EMBL/GenBank/DDBJ databases">
        <title>Genomic Encyclopedia of Type Strains, Phase IV (KMG-IV): sequencing the most valuable type-strain genomes for metagenomic binning, comparative biology and taxonomic classification.</title>
        <authorList>
            <person name="Goeker M."/>
        </authorList>
    </citation>
    <scope>NUCLEOTIDE SEQUENCE [LARGE SCALE GENOMIC DNA]</scope>
    <source>
        <strain evidence="2 3">DSM 27138</strain>
    </source>
</reference>
<dbReference type="Pfam" id="PF07883">
    <property type="entry name" value="Cupin_2"/>
    <property type="match status" value="1"/>
</dbReference>
<proteinExistence type="predicted"/>
<dbReference type="InterPro" id="IPR011051">
    <property type="entry name" value="RmlC_Cupin_sf"/>
</dbReference>
<evidence type="ECO:0000313" key="2">
    <source>
        <dbReference type="EMBL" id="MBP2018823.1"/>
    </source>
</evidence>
<comment type="caution">
    <text evidence="2">The sequence shown here is derived from an EMBL/GenBank/DDBJ whole genome shotgun (WGS) entry which is preliminary data.</text>
</comment>
<evidence type="ECO:0000259" key="1">
    <source>
        <dbReference type="Pfam" id="PF07883"/>
    </source>
</evidence>
<dbReference type="InterPro" id="IPR014710">
    <property type="entry name" value="RmlC-like_jellyroll"/>
</dbReference>
<keyword evidence="3" id="KW-1185">Reference proteome</keyword>
<name>A0ABS4JTH0_9FIRM</name>
<organism evidence="2 3">
    <name type="scientific">Symbiobacterium terraclitae</name>
    <dbReference type="NCBI Taxonomy" id="557451"/>
    <lineage>
        <taxon>Bacteria</taxon>
        <taxon>Bacillati</taxon>
        <taxon>Bacillota</taxon>
        <taxon>Clostridia</taxon>
        <taxon>Eubacteriales</taxon>
        <taxon>Symbiobacteriaceae</taxon>
        <taxon>Symbiobacterium</taxon>
    </lineage>
</organism>